<dbReference type="SUPFAM" id="SSF103378">
    <property type="entry name" value="2-methylcitrate dehydratase PrpD"/>
    <property type="match status" value="1"/>
</dbReference>
<dbReference type="Pfam" id="PF03972">
    <property type="entry name" value="MmgE_PrpD_N"/>
    <property type="match status" value="1"/>
</dbReference>
<comment type="similarity">
    <text evidence="1">Belongs to the PrpD family.</text>
</comment>
<dbReference type="Gene3D" id="1.10.4100.10">
    <property type="entry name" value="2-methylcitrate dehydratase PrpD"/>
    <property type="match status" value="1"/>
</dbReference>
<dbReference type="InterPro" id="IPR045336">
    <property type="entry name" value="MmgE_PrpD_N"/>
</dbReference>
<evidence type="ECO:0000313" key="5">
    <source>
        <dbReference type="Proteomes" id="UP001066327"/>
    </source>
</evidence>
<comment type="caution">
    <text evidence="4">The sequence shown here is derived from an EMBL/GenBank/DDBJ whole genome shotgun (WGS) entry which is preliminary data.</text>
</comment>
<name>A0ABT4NTE1_RHOOP</name>
<protein>
    <submittedName>
        <fullName evidence="4">MmgE/PrpD family protein</fullName>
    </submittedName>
</protein>
<dbReference type="Gene3D" id="3.30.1330.120">
    <property type="entry name" value="2-methylcitrate dehydratase PrpD"/>
    <property type="match status" value="1"/>
</dbReference>
<evidence type="ECO:0000313" key="4">
    <source>
        <dbReference type="EMBL" id="MCZ4590456.1"/>
    </source>
</evidence>
<dbReference type="InterPro" id="IPR042183">
    <property type="entry name" value="MmgE/PrpD_sf_1"/>
</dbReference>
<evidence type="ECO:0000259" key="3">
    <source>
        <dbReference type="Pfam" id="PF19305"/>
    </source>
</evidence>
<keyword evidence="5" id="KW-1185">Reference proteome</keyword>
<gene>
    <name evidence="4" type="ORF">O4328_43750</name>
</gene>
<dbReference type="InterPro" id="IPR005656">
    <property type="entry name" value="MmgE_PrpD"/>
</dbReference>
<accession>A0ABT4NTE1</accession>
<reference evidence="4" key="1">
    <citation type="submission" date="2022-12" db="EMBL/GenBank/DDBJ databases">
        <authorList>
            <person name="Krivoruchko A.V."/>
            <person name="Elkin A."/>
        </authorList>
    </citation>
    <scope>NUCLEOTIDE SEQUENCE</scope>
    <source>
        <strain evidence="4">IEGM 249</strain>
    </source>
</reference>
<dbReference type="InterPro" id="IPR036148">
    <property type="entry name" value="MmgE/PrpD_sf"/>
</dbReference>
<feature type="domain" description="MmgE/PrpD N-terminal" evidence="2">
    <location>
        <begin position="6"/>
        <end position="238"/>
    </location>
</feature>
<organism evidence="4 5">
    <name type="scientific">Rhodococcus opacus</name>
    <name type="common">Nocardia opaca</name>
    <dbReference type="NCBI Taxonomy" id="37919"/>
    <lineage>
        <taxon>Bacteria</taxon>
        <taxon>Bacillati</taxon>
        <taxon>Actinomycetota</taxon>
        <taxon>Actinomycetes</taxon>
        <taxon>Mycobacteriales</taxon>
        <taxon>Nocardiaceae</taxon>
        <taxon>Rhodococcus</taxon>
    </lineage>
</organism>
<dbReference type="PANTHER" id="PTHR16943:SF8">
    <property type="entry name" value="2-METHYLCITRATE DEHYDRATASE"/>
    <property type="match status" value="1"/>
</dbReference>
<feature type="domain" description="MmgE/PrpD C-terminal" evidence="3">
    <location>
        <begin position="264"/>
        <end position="424"/>
    </location>
</feature>
<dbReference type="InterPro" id="IPR042188">
    <property type="entry name" value="MmgE/PrpD_sf_2"/>
</dbReference>
<proteinExistence type="inferred from homology"/>
<evidence type="ECO:0000256" key="1">
    <source>
        <dbReference type="ARBA" id="ARBA00006174"/>
    </source>
</evidence>
<dbReference type="RefSeq" id="WP_269593060.1">
    <property type="nucleotide sequence ID" value="NZ_JAPWIS010000050.1"/>
</dbReference>
<dbReference type="Pfam" id="PF19305">
    <property type="entry name" value="MmgE_PrpD_C"/>
    <property type="match status" value="1"/>
</dbReference>
<sequence length="445" mass="46910">MLSEILRAVESIQYDDLPNDVRSTVTDAITDAIGVGIAGSIEPACDSLVAATADYPGNHALIGRHGVRRDRASAACFNGTAIHALDFDDTNHPAYSHPSSHLVATILAHPAASGREALRAYALGLEVEARLGRSMNMSHYLHGWHATGTFGTIASTVAAIVLSGCSEAAAVSALGIAASMASGVRANFGTMTKPLHAGLAASNGIRAVEFASCGLTASASAVDGKFGFFDVLGDGTEAAQHECWGTLGEDWETISPFGLALKPYPSCGATHPAIESALRIFRRNTGRDVKTIDQIRVDTPAYSREILVYDRPQSGLEGKFSMEYCVASALTRGAITLDSFTDTAVQDPSIQSVLPSITVSESAEVAGDSEFATRVSVSWSDGHSDTEFVPLAPGKRARWFTPAEVEDKFMMCASRAIDQSSADKIFGACRGIADLGSINELTEQF</sequence>
<dbReference type="EMBL" id="JAPWIS010000050">
    <property type="protein sequence ID" value="MCZ4590456.1"/>
    <property type="molecule type" value="Genomic_DNA"/>
</dbReference>
<dbReference type="InterPro" id="IPR045337">
    <property type="entry name" value="MmgE_PrpD_C"/>
</dbReference>
<evidence type="ECO:0000259" key="2">
    <source>
        <dbReference type="Pfam" id="PF03972"/>
    </source>
</evidence>
<dbReference type="PANTHER" id="PTHR16943">
    <property type="entry name" value="2-METHYLCITRATE DEHYDRATASE-RELATED"/>
    <property type="match status" value="1"/>
</dbReference>
<dbReference type="Proteomes" id="UP001066327">
    <property type="component" value="Unassembled WGS sequence"/>
</dbReference>